<dbReference type="InterPro" id="IPR024909">
    <property type="entry name" value="Cys-tRNA/MSH_ligase"/>
</dbReference>
<keyword evidence="5" id="KW-0067">ATP-binding</keyword>
<evidence type="ECO:0000313" key="7">
    <source>
        <dbReference type="EMBL" id="ETW93727.1"/>
    </source>
</evidence>
<dbReference type="GO" id="GO:0005524">
    <property type="term" value="F:ATP binding"/>
    <property type="evidence" value="ECO:0007669"/>
    <property type="project" value="UniProtKB-KW"/>
</dbReference>
<dbReference type="GO" id="GO:0006423">
    <property type="term" value="P:cysteinyl-tRNA aminoacylation"/>
    <property type="evidence" value="ECO:0007669"/>
    <property type="project" value="TreeGrafter"/>
</dbReference>
<evidence type="ECO:0000256" key="1">
    <source>
        <dbReference type="ARBA" id="ARBA00005594"/>
    </source>
</evidence>
<feature type="domain" description="tRNA synthetases class I catalytic" evidence="6">
    <location>
        <begin position="15"/>
        <end position="240"/>
    </location>
</feature>
<keyword evidence="8" id="KW-1185">Reference proteome</keyword>
<evidence type="ECO:0000256" key="3">
    <source>
        <dbReference type="ARBA" id="ARBA00022598"/>
    </source>
</evidence>
<evidence type="ECO:0000313" key="8">
    <source>
        <dbReference type="Proteomes" id="UP000019140"/>
    </source>
</evidence>
<evidence type="ECO:0000259" key="6">
    <source>
        <dbReference type="Pfam" id="PF01406"/>
    </source>
</evidence>
<dbReference type="SUPFAM" id="SSF52374">
    <property type="entry name" value="Nucleotidylyl transferase"/>
    <property type="match status" value="1"/>
</dbReference>
<dbReference type="AlphaFoldDB" id="W4L6Q9"/>
<reference evidence="7 8" key="1">
    <citation type="journal article" date="2014" name="Nature">
        <title>An environmental bacterial taxon with a large and distinct metabolic repertoire.</title>
        <authorList>
            <person name="Wilson M.C."/>
            <person name="Mori T."/>
            <person name="Ruckert C."/>
            <person name="Uria A.R."/>
            <person name="Helf M.J."/>
            <person name="Takada K."/>
            <person name="Gernert C."/>
            <person name="Steffens U.A."/>
            <person name="Heycke N."/>
            <person name="Schmitt S."/>
            <person name="Rinke C."/>
            <person name="Helfrich E.J."/>
            <person name="Brachmann A.O."/>
            <person name="Gurgui C."/>
            <person name="Wakimoto T."/>
            <person name="Kracht M."/>
            <person name="Crusemann M."/>
            <person name="Hentschel U."/>
            <person name="Abe I."/>
            <person name="Matsunaga S."/>
            <person name="Kalinowski J."/>
            <person name="Takeyama H."/>
            <person name="Piel J."/>
        </authorList>
    </citation>
    <scope>NUCLEOTIDE SEQUENCE [LARGE SCALE GENOMIC DNA]</scope>
    <source>
        <strain evidence="8">TSY2</strain>
    </source>
</reference>
<dbReference type="PANTHER" id="PTHR10890">
    <property type="entry name" value="CYSTEINYL-TRNA SYNTHETASE"/>
    <property type="match status" value="1"/>
</dbReference>
<proteinExistence type="inferred from homology"/>
<dbReference type="Pfam" id="PF01406">
    <property type="entry name" value="tRNA-synt_1e"/>
    <property type="match status" value="1"/>
</dbReference>
<evidence type="ECO:0000256" key="2">
    <source>
        <dbReference type="ARBA" id="ARBA00011245"/>
    </source>
</evidence>
<organism evidence="7 8">
    <name type="scientific">Candidatus Entotheonella gemina</name>
    <dbReference type="NCBI Taxonomy" id="1429439"/>
    <lineage>
        <taxon>Bacteria</taxon>
        <taxon>Pseudomonadati</taxon>
        <taxon>Nitrospinota/Tectimicrobiota group</taxon>
        <taxon>Candidatus Tectimicrobiota</taxon>
        <taxon>Candidatus Entotheonellia</taxon>
        <taxon>Candidatus Entotheonellales</taxon>
        <taxon>Candidatus Entotheonellaceae</taxon>
        <taxon>Candidatus Entotheonella</taxon>
    </lineage>
</organism>
<dbReference type="GO" id="GO:0005737">
    <property type="term" value="C:cytoplasm"/>
    <property type="evidence" value="ECO:0007669"/>
    <property type="project" value="TreeGrafter"/>
</dbReference>
<gene>
    <name evidence="7" type="ORF">ETSY2_50895</name>
</gene>
<dbReference type="InterPro" id="IPR032678">
    <property type="entry name" value="tRNA-synt_1_cat_dom"/>
</dbReference>
<evidence type="ECO:0000256" key="4">
    <source>
        <dbReference type="ARBA" id="ARBA00022741"/>
    </source>
</evidence>
<dbReference type="Gene3D" id="3.40.50.620">
    <property type="entry name" value="HUPs"/>
    <property type="match status" value="1"/>
</dbReference>
<comment type="caution">
    <text evidence="7">The sequence shown here is derived from an EMBL/GenBank/DDBJ whole genome shotgun (WGS) entry which is preliminary data.</text>
</comment>
<dbReference type="PRINTS" id="PR00983">
    <property type="entry name" value="TRNASYNTHCYS"/>
</dbReference>
<dbReference type="HOGENOM" id="CLU_013528_2_0_7"/>
<protein>
    <recommendedName>
        <fullName evidence="6">tRNA synthetases class I catalytic domain-containing protein</fullName>
    </recommendedName>
</protein>
<evidence type="ECO:0000256" key="5">
    <source>
        <dbReference type="ARBA" id="ARBA00022840"/>
    </source>
</evidence>
<name>W4L6Q9_9BACT</name>
<keyword evidence="3" id="KW-0436">Ligase</keyword>
<dbReference type="Proteomes" id="UP000019140">
    <property type="component" value="Unassembled WGS sequence"/>
</dbReference>
<dbReference type="InterPro" id="IPR014729">
    <property type="entry name" value="Rossmann-like_a/b/a_fold"/>
</dbReference>
<dbReference type="EMBL" id="AZHX01002593">
    <property type="protein sequence ID" value="ETW93727.1"/>
    <property type="molecule type" value="Genomic_DNA"/>
</dbReference>
<dbReference type="GO" id="GO:0004817">
    <property type="term" value="F:cysteine-tRNA ligase activity"/>
    <property type="evidence" value="ECO:0007669"/>
    <property type="project" value="TreeGrafter"/>
</dbReference>
<comment type="subunit">
    <text evidence="2">Monomer.</text>
</comment>
<sequence length="240" mass="28159">MLRFYNTMTRQKEDFHPIEPGKVNMYTCGPTVYNYPHIGNYRAYMFEDLLRRYLKYRHYQVTQIMNLTDVEDKIIRDSQQTGLTLDAFTQQYKTAFFEDLKTLNIEAAEVYPEATTHIAEMVEMIQTLLERGYAYEAEGSVYYRIDRFPAYGKLAHFDPGELQRGASGRIDIDEYDKDDVHDFALWKAWSPDDGEIYWDTALGRGRPGWHIECSAMSMKYLGSHFDIHTGGEDNIFPHHE</sequence>
<feature type="non-terminal residue" evidence="7">
    <location>
        <position position="240"/>
    </location>
</feature>
<dbReference type="PANTHER" id="PTHR10890:SF3">
    <property type="entry name" value="CYSTEINE--TRNA LIGASE, CYTOPLASMIC"/>
    <property type="match status" value="1"/>
</dbReference>
<keyword evidence="4" id="KW-0547">Nucleotide-binding</keyword>
<comment type="similarity">
    <text evidence="1">Belongs to the class-I aminoacyl-tRNA synthetase family.</text>
</comment>
<accession>W4L6Q9</accession>